<keyword evidence="2" id="KW-1185">Reference proteome</keyword>
<name>A0ABT2W4F2_9FLAO</name>
<organism evidence="1 2">
    <name type="scientific">Chryseobacterium edaphi</name>
    <dbReference type="NCBI Taxonomy" id="2976532"/>
    <lineage>
        <taxon>Bacteria</taxon>
        <taxon>Pseudomonadati</taxon>
        <taxon>Bacteroidota</taxon>
        <taxon>Flavobacteriia</taxon>
        <taxon>Flavobacteriales</taxon>
        <taxon>Weeksellaceae</taxon>
        <taxon>Chryseobacterium group</taxon>
        <taxon>Chryseobacterium</taxon>
    </lineage>
</organism>
<reference evidence="2" key="1">
    <citation type="submission" date="2023-07" db="EMBL/GenBank/DDBJ databases">
        <title>Chryseobacterium sp. strain PBS4-4 Genome sequencing and assembly.</title>
        <authorList>
            <person name="Jung Y."/>
        </authorList>
    </citation>
    <scope>NUCLEOTIDE SEQUENCE [LARGE SCALE GENOMIC DNA]</scope>
    <source>
        <strain evidence="2">PBS4-4</strain>
    </source>
</reference>
<evidence type="ECO:0000313" key="1">
    <source>
        <dbReference type="EMBL" id="MCU7615605.1"/>
    </source>
</evidence>
<protein>
    <submittedName>
        <fullName evidence="1">Uncharacterized protein</fullName>
    </submittedName>
</protein>
<gene>
    <name evidence="1" type="ORF">NZ698_00225</name>
</gene>
<dbReference type="EMBL" id="JAOTEM010000001">
    <property type="protein sequence ID" value="MCU7615605.1"/>
    <property type="molecule type" value="Genomic_DNA"/>
</dbReference>
<dbReference type="RefSeq" id="WP_263000702.1">
    <property type="nucleotide sequence ID" value="NZ_JAOTEM010000001.1"/>
</dbReference>
<sequence>MDWKYLKEEIYFSDGSLRDIYVLNTSREDWQKWIDFVNGNYEIEFHYCDHKGNRLTSKKIISKYVFNSWDRINDFTNDATISIEGVIVKCHFFGEEEIENDIDPNEVKTLEDHYLIINYLKSISKILNKEVILTLENYSVKPKGKLIVVDSDQVFMN</sequence>
<proteinExistence type="predicted"/>
<comment type="caution">
    <text evidence="1">The sequence shown here is derived from an EMBL/GenBank/DDBJ whole genome shotgun (WGS) entry which is preliminary data.</text>
</comment>
<dbReference type="Proteomes" id="UP001208649">
    <property type="component" value="Unassembled WGS sequence"/>
</dbReference>
<evidence type="ECO:0000313" key="2">
    <source>
        <dbReference type="Proteomes" id="UP001208649"/>
    </source>
</evidence>
<accession>A0ABT2W4F2</accession>